<keyword evidence="2" id="KW-1185">Reference proteome</keyword>
<protein>
    <submittedName>
        <fullName evidence="1">Uncharacterized protein</fullName>
    </submittedName>
</protein>
<proteinExistence type="predicted"/>
<name>A0A2L2T1U0_9HYPO</name>
<evidence type="ECO:0000313" key="1">
    <source>
        <dbReference type="EMBL" id="CEI64564.1"/>
    </source>
</evidence>
<organism evidence="1 2">
    <name type="scientific">Fusarium venenatum</name>
    <dbReference type="NCBI Taxonomy" id="56646"/>
    <lineage>
        <taxon>Eukaryota</taxon>
        <taxon>Fungi</taxon>
        <taxon>Dikarya</taxon>
        <taxon>Ascomycota</taxon>
        <taxon>Pezizomycotina</taxon>
        <taxon>Sordariomycetes</taxon>
        <taxon>Hypocreomycetidae</taxon>
        <taxon>Hypocreales</taxon>
        <taxon>Nectriaceae</taxon>
        <taxon>Fusarium</taxon>
    </lineage>
</organism>
<evidence type="ECO:0000313" key="2">
    <source>
        <dbReference type="Proteomes" id="UP000245910"/>
    </source>
</evidence>
<sequence>MVPVRQSLQLLGLAAVDRFRNVGYTASAALMASRIRAAAIYVVFHQQSLWSSVVQCMTVASKCLSQGNEGIGISVYTRSYMVFNGPCWLGDRGSDWQAIPKWLKGPCSSWSRWQLNFQSPARTPRERRDRVSYAWGYSVA</sequence>
<dbReference type="Proteomes" id="UP000245910">
    <property type="component" value="Chromosome I"/>
</dbReference>
<accession>A0A2L2T1U0</accession>
<reference evidence="2" key="1">
    <citation type="submission" date="2014-10" db="EMBL/GenBank/DDBJ databases">
        <authorList>
            <person name="King R."/>
        </authorList>
    </citation>
    <scope>NUCLEOTIDE SEQUENCE [LARGE SCALE GENOMIC DNA]</scope>
    <source>
        <strain evidence="2">A3/5</strain>
    </source>
</reference>
<dbReference type="AlphaFoldDB" id="A0A2L2T1U0"/>
<dbReference type="EMBL" id="LN649229">
    <property type="protein sequence ID" value="CEI64564.1"/>
    <property type="molecule type" value="Genomic_DNA"/>
</dbReference>